<keyword evidence="14" id="KW-1185">Reference proteome</keyword>
<proteinExistence type="inferred from homology"/>
<gene>
    <name evidence="13" type="primary">dat</name>
    <name evidence="13" type="ORF">ACFQ0V_08495</name>
</gene>
<dbReference type="GO" id="GO:0047810">
    <property type="term" value="F:D-alanine-2-oxoglutarate aminotransferase activity"/>
    <property type="evidence" value="ECO:0007669"/>
    <property type="project" value="UniProtKB-EC"/>
</dbReference>
<sequence>MVIVYANGQWVNENDAVIPVDERGHQFGDGVYEVTRIYEGKPFMMREHVERLVKSAKEIRMDLGMTVEEVESLMMEAVERSGEKNCDVYIQITRGIAKRGHLFPKDVKPSITMTVRPMEVIAMEERLAGKTAIFHEDERWKNCYIKSLNLLPNILAKQVANDAGAYEAILIRDGYVTEGTSSNIFIVQNGELVTRPLSNYILAGITRMRVEQLAEQLNIPFVEREFTKEDVLEAEEVFMTSTTNEVLPLVEIDGTTIGSGVAGPVTERVAKQFLQTV</sequence>
<dbReference type="InterPro" id="IPR043132">
    <property type="entry name" value="BCAT-like_C"/>
</dbReference>
<dbReference type="SUPFAM" id="SSF56752">
    <property type="entry name" value="D-aminoacid aminotransferase-like PLP-dependent enzymes"/>
    <property type="match status" value="1"/>
</dbReference>
<dbReference type="NCBIfam" id="NF005209">
    <property type="entry name" value="PRK06680.1"/>
    <property type="match status" value="1"/>
</dbReference>
<comment type="similarity">
    <text evidence="2 10">Belongs to the class-IV pyridoxal-phosphate-dependent aminotransferase family.</text>
</comment>
<keyword evidence="8 11" id="KW-0663">Pyridoxal phosphate</keyword>
<keyword evidence="6 13" id="KW-0032">Aminotransferase</keyword>
<name>A0ABW3GYJ7_9BACL</name>
<organism evidence="13 14">
    <name type="scientific">Savagea faecisuis</name>
    <dbReference type="NCBI Taxonomy" id="1274803"/>
    <lineage>
        <taxon>Bacteria</taxon>
        <taxon>Bacillati</taxon>
        <taxon>Bacillota</taxon>
        <taxon>Bacilli</taxon>
        <taxon>Bacillales</taxon>
        <taxon>Caryophanaceae</taxon>
        <taxon>Savagea</taxon>
    </lineage>
</organism>
<reference evidence="14" key="1">
    <citation type="journal article" date="2019" name="Int. J. Syst. Evol. Microbiol.">
        <title>The Global Catalogue of Microorganisms (GCM) 10K type strain sequencing project: providing services to taxonomists for standard genome sequencing and annotation.</title>
        <authorList>
            <consortium name="The Broad Institute Genomics Platform"/>
            <consortium name="The Broad Institute Genome Sequencing Center for Infectious Disease"/>
            <person name="Wu L."/>
            <person name="Ma J."/>
        </authorList>
    </citation>
    <scope>NUCLEOTIDE SEQUENCE [LARGE SCALE GENOMIC DNA]</scope>
    <source>
        <strain evidence="14">CCUG 63563</strain>
    </source>
</reference>
<dbReference type="InterPro" id="IPR043131">
    <property type="entry name" value="BCAT-like_N"/>
</dbReference>
<comment type="subunit">
    <text evidence="3">Homodimer.</text>
</comment>
<accession>A0ABW3GYJ7</accession>
<evidence type="ECO:0000256" key="9">
    <source>
        <dbReference type="ARBA" id="ARBA00047911"/>
    </source>
</evidence>
<dbReference type="InterPro" id="IPR005784">
    <property type="entry name" value="D_amino_transT"/>
</dbReference>
<evidence type="ECO:0000256" key="8">
    <source>
        <dbReference type="ARBA" id="ARBA00022898"/>
    </source>
</evidence>
<dbReference type="NCBIfam" id="TIGR01121">
    <property type="entry name" value="D_amino_aminoT"/>
    <property type="match status" value="1"/>
</dbReference>
<evidence type="ECO:0000256" key="3">
    <source>
        <dbReference type="ARBA" id="ARBA00011738"/>
    </source>
</evidence>
<evidence type="ECO:0000313" key="14">
    <source>
        <dbReference type="Proteomes" id="UP001596976"/>
    </source>
</evidence>
<dbReference type="InterPro" id="IPR050571">
    <property type="entry name" value="Class-IV_PLP-Dep_Aminotrnsfr"/>
</dbReference>
<evidence type="ECO:0000256" key="2">
    <source>
        <dbReference type="ARBA" id="ARBA00009320"/>
    </source>
</evidence>
<dbReference type="Gene3D" id="3.20.10.10">
    <property type="entry name" value="D-amino Acid Aminotransferase, subunit A, domain 2"/>
    <property type="match status" value="1"/>
</dbReference>
<evidence type="ECO:0000256" key="12">
    <source>
        <dbReference type="RuleBase" id="RU004520"/>
    </source>
</evidence>
<evidence type="ECO:0000256" key="6">
    <source>
        <dbReference type="ARBA" id="ARBA00022576"/>
    </source>
</evidence>
<keyword evidence="7 13" id="KW-0808">Transferase</keyword>
<dbReference type="PANTHER" id="PTHR42743">
    <property type="entry name" value="AMINO-ACID AMINOTRANSFERASE"/>
    <property type="match status" value="1"/>
</dbReference>
<evidence type="ECO:0000256" key="11">
    <source>
        <dbReference type="RuleBase" id="RU004516"/>
    </source>
</evidence>
<dbReference type="InterPro" id="IPR036038">
    <property type="entry name" value="Aminotransferase-like"/>
</dbReference>
<comment type="function">
    <text evidence="12">Acts on the D-isomers of alanine, leucine, aspartate, glutamate, aminobutyrate, norvaline and asparagine. The enzyme transfers an amino group from a substrate D-amino acid to the pyridoxal phosphate cofactor to form pyridoxamine and an alpha-keto acid in the first half-reaction.</text>
</comment>
<dbReference type="Pfam" id="PF01063">
    <property type="entry name" value="Aminotran_4"/>
    <property type="match status" value="1"/>
</dbReference>
<comment type="catalytic activity">
    <reaction evidence="9 12">
        <text>D-alanine + 2-oxoglutarate = D-glutamate + pyruvate</text>
        <dbReference type="Rhea" id="RHEA:15869"/>
        <dbReference type="ChEBI" id="CHEBI:15361"/>
        <dbReference type="ChEBI" id="CHEBI:16810"/>
        <dbReference type="ChEBI" id="CHEBI:29986"/>
        <dbReference type="ChEBI" id="CHEBI:57416"/>
        <dbReference type="EC" id="2.6.1.21"/>
    </reaction>
</comment>
<dbReference type="PANTHER" id="PTHR42743:SF10">
    <property type="entry name" value="D-ALANINE AMINOTRANSFERASE"/>
    <property type="match status" value="1"/>
</dbReference>
<dbReference type="PROSITE" id="PS00770">
    <property type="entry name" value="AA_TRANSFER_CLASS_4"/>
    <property type="match status" value="1"/>
</dbReference>
<comment type="cofactor">
    <cofactor evidence="1 11">
        <name>pyridoxal 5'-phosphate</name>
        <dbReference type="ChEBI" id="CHEBI:597326"/>
    </cofactor>
</comment>
<dbReference type="RefSeq" id="WP_381012243.1">
    <property type="nucleotide sequence ID" value="NZ_JBHTJF010000028.1"/>
</dbReference>
<dbReference type="InterPro" id="IPR001544">
    <property type="entry name" value="Aminotrans_IV"/>
</dbReference>
<evidence type="ECO:0000313" key="13">
    <source>
        <dbReference type="EMBL" id="MFD0943802.1"/>
    </source>
</evidence>
<dbReference type="EMBL" id="JBHTJF010000028">
    <property type="protein sequence ID" value="MFD0943802.1"/>
    <property type="molecule type" value="Genomic_DNA"/>
</dbReference>
<comment type="caution">
    <text evidence="13">The sequence shown here is derived from an EMBL/GenBank/DDBJ whole genome shotgun (WGS) entry which is preliminary data.</text>
</comment>
<evidence type="ECO:0000256" key="5">
    <source>
        <dbReference type="ARBA" id="ARBA00021779"/>
    </source>
</evidence>
<dbReference type="CDD" id="cd01558">
    <property type="entry name" value="D-AAT_like"/>
    <property type="match status" value="1"/>
</dbReference>
<evidence type="ECO:0000256" key="7">
    <source>
        <dbReference type="ARBA" id="ARBA00022679"/>
    </source>
</evidence>
<protein>
    <recommendedName>
        <fullName evidence="5 12">D-alanine aminotransferase</fullName>
        <ecNumber evidence="4 12">2.6.1.21</ecNumber>
    </recommendedName>
</protein>
<dbReference type="Gene3D" id="3.30.470.10">
    <property type="match status" value="1"/>
</dbReference>
<dbReference type="EC" id="2.6.1.21" evidence="4 12"/>
<dbReference type="Proteomes" id="UP001596976">
    <property type="component" value="Unassembled WGS sequence"/>
</dbReference>
<dbReference type="InterPro" id="IPR018300">
    <property type="entry name" value="Aminotrans_IV_CS"/>
</dbReference>
<evidence type="ECO:0000256" key="4">
    <source>
        <dbReference type="ARBA" id="ARBA00012874"/>
    </source>
</evidence>
<evidence type="ECO:0000256" key="1">
    <source>
        <dbReference type="ARBA" id="ARBA00001933"/>
    </source>
</evidence>
<evidence type="ECO:0000256" key="10">
    <source>
        <dbReference type="RuleBase" id="RU004106"/>
    </source>
</evidence>